<gene>
    <name evidence="1" type="ORF">CN613_10285</name>
</gene>
<evidence type="ECO:0008006" key="3">
    <source>
        <dbReference type="Google" id="ProtNLM"/>
    </source>
</evidence>
<dbReference type="EMBL" id="NUDP01000037">
    <property type="protein sequence ID" value="PEM69785.1"/>
    <property type="molecule type" value="Genomic_DNA"/>
</dbReference>
<evidence type="ECO:0000313" key="1">
    <source>
        <dbReference type="EMBL" id="PEM69785.1"/>
    </source>
</evidence>
<proteinExistence type="predicted"/>
<dbReference type="RefSeq" id="WP_098040001.1">
    <property type="nucleotide sequence ID" value="NZ_NUBH01000036.1"/>
</dbReference>
<comment type="caution">
    <text evidence="1">The sequence shown here is derived from an EMBL/GenBank/DDBJ whole genome shotgun (WGS) entry which is preliminary data.</text>
</comment>
<name>A0A2C3VHF7_9BACI</name>
<reference evidence="1 2" key="1">
    <citation type="submission" date="2017-09" db="EMBL/GenBank/DDBJ databases">
        <title>Large-scale bioinformatics analysis of Bacillus genomes uncovers conserved roles of natural products in bacterial physiology.</title>
        <authorList>
            <consortium name="Agbiome Team Llc"/>
            <person name="Bleich R.M."/>
            <person name="Grubbs K.J."/>
            <person name="Santa Maria K.C."/>
            <person name="Allen S.E."/>
            <person name="Farag S."/>
            <person name="Shank E.A."/>
            <person name="Bowers A."/>
        </authorList>
    </citation>
    <scope>NUCLEOTIDE SEQUENCE [LARGE SCALE GENOMIC DNA]</scope>
    <source>
        <strain evidence="1 2">AFS009893</strain>
    </source>
</reference>
<dbReference type="AlphaFoldDB" id="A0A2C3VHF7"/>
<evidence type="ECO:0000313" key="2">
    <source>
        <dbReference type="Proteomes" id="UP000219775"/>
    </source>
</evidence>
<protein>
    <recommendedName>
        <fullName evidence="3">Terminase small subunit</fullName>
    </recommendedName>
</protein>
<organism evidence="1 2">
    <name type="scientific">Bacillus pseudomycoides</name>
    <dbReference type="NCBI Taxonomy" id="64104"/>
    <lineage>
        <taxon>Bacteria</taxon>
        <taxon>Bacillati</taxon>
        <taxon>Bacillota</taxon>
        <taxon>Bacilli</taxon>
        <taxon>Bacillales</taxon>
        <taxon>Bacillaceae</taxon>
        <taxon>Bacillus</taxon>
        <taxon>Bacillus cereus group</taxon>
    </lineage>
</organism>
<dbReference type="Proteomes" id="UP000219775">
    <property type="component" value="Unassembled WGS sequence"/>
</dbReference>
<accession>A0A2C3VHF7</accession>
<sequence length="207" mass="23694">MSNYEVDKTSEDTTRNISLSISEADNQRMHETDVAPYLECLTQKQLIFVYALMESNLNVPAATEKAGLSASYGKNLMKDIRVRRAYTALWNQQSFWKVISHAEALAGLSDIIRYGTDTVINPKTGELVEVPTLNRDKMKAYEMLLKHHKILSDGKLDVNHNTNQTIIVDIDDHLDDEMKAYEMGIHNKELERMRKDISNHVIEVEPE</sequence>